<proteinExistence type="inferred from homology"/>
<dbReference type="GO" id="GO:0006629">
    <property type="term" value="P:lipid metabolic process"/>
    <property type="evidence" value="ECO:0007669"/>
    <property type="project" value="UniProtKB-KW"/>
</dbReference>
<dbReference type="GO" id="GO:0016788">
    <property type="term" value="F:hydrolase activity, acting on ester bonds"/>
    <property type="evidence" value="ECO:0007669"/>
    <property type="project" value="InterPro"/>
</dbReference>
<keyword evidence="3" id="KW-0443">Lipid metabolism</keyword>
<comment type="similarity">
    <text evidence="1">Belongs to the 'GDSL' lipolytic enzyme family.</text>
</comment>
<keyword evidence="7" id="KW-1185">Reference proteome</keyword>
<dbReference type="InParanoid" id="A0A200PZF1"/>
<evidence type="ECO:0000256" key="3">
    <source>
        <dbReference type="ARBA" id="ARBA00023098"/>
    </source>
</evidence>
<dbReference type="OMA" id="VFTRRIN"/>
<evidence type="ECO:0000313" key="7">
    <source>
        <dbReference type="Proteomes" id="UP000195402"/>
    </source>
</evidence>
<dbReference type="InterPro" id="IPR036514">
    <property type="entry name" value="SGNH_hydro_sf"/>
</dbReference>
<comment type="caution">
    <text evidence="6">The sequence shown here is derived from an EMBL/GenBank/DDBJ whole genome shotgun (WGS) entry which is preliminary data.</text>
</comment>
<reference evidence="6 7" key="1">
    <citation type="journal article" date="2017" name="Mol. Plant">
        <title>The Genome of Medicinal Plant Macleaya cordata Provides New Insights into Benzylisoquinoline Alkaloids Metabolism.</title>
        <authorList>
            <person name="Liu X."/>
            <person name="Liu Y."/>
            <person name="Huang P."/>
            <person name="Ma Y."/>
            <person name="Qing Z."/>
            <person name="Tang Q."/>
            <person name="Cao H."/>
            <person name="Cheng P."/>
            <person name="Zheng Y."/>
            <person name="Yuan Z."/>
            <person name="Zhou Y."/>
            <person name="Liu J."/>
            <person name="Tang Z."/>
            <person name="Zhuo Y."/>
            <person name="Zhang Y."/>
            <person name="Yu L."/>
            <person name="Huang J."/>
            <person name="Yang P."/>
            <person name="Peng Q."/>
            <person name="Zhang J."/>
            <person name="Jiang W."/>
            <person name="Zhang Z."/>
            <person name="Lin K."/>
            <person name="Ro D.K."/>
            <person name="Chen X."/>
            <person name="Xiong X."/>
            <person name="Shang Y."/>
            <person name="Huang S."/>
            <person name="Zeng J."/>
        </authorList>
    </citation>
    <scope>NUCLEOTIDE SEQUENCE [LARGE SCALE GENOMIC DNA]</scope>
    <source>
        <strain evidence="7">cv. BLH2017</strain>
        <tissue evidence="6">Root</tissue>
    </source>
</reference>
<evidence type="ECO:0000313" key="6">
    <source>
        <dbReference type="EMBL" id="OVA03591.1"/>
    </source>
</evidence>
<accession>A0A200PZF1</accession>
<organism evidence="6 7">
    <name type="scientific">Macleaya cordata</name>
    <name type="common">Five-seeded plume-poppy</name>
    <name type="synonym">Bocconia cordata</name>
    <dbReference type="NCBI Taxonomy" id="56857"/>
    <lineage>
        <taxon>Eukaryota</taxon>
        <taxon>Viridiplantae</taxon>
        <taxon>Streptophyta</taxon>
        <taxon>Embryophyta</taxon>
        <taxon>Tracheophyta</taxon>
        <taxon>Spermatophyta</taxon>
        <taxon>Magnoliopsida</taxon>
        <taxon>Ranunculales</taxon>
        <taxon>Papaveraceae</taxon>
        <taxon>Papaveroideae</taxon>
        <taxon>Macleaya</taxon>
    </lineage>
</organism>
<dbReference type="AlphaFoldDB" id="A0A200PZF1"/>
<evidence type="ECO:0000256" key="2">
    <source>
        <dbReference type="ARBA" id="ARBA00022801"/>
    </source>
</evidence>
<dbReference type="PANTHER" id="PTHR46020:SF4">
    <property type="entry name" value="OS04G0650200 PROTEIN"/>
    <property type="match status" value="1"/>
</dbReference>
<feature type="region of interest" description="Disordered" evidence="4">
    <location>
        <begin position="33"/>
        <end position="59"/>
    </location>
</feature>
<feature type="chain" id="PRO_5012690605" evidence="5">
    <location>
        <begin position="32"/>
        <end position="330"/>
    </location>
</feature>
<dbReference type="STRING" id="56857.A0A200PZF1"/>
<evidence type="ECO:0000256" key="5">
    <source>
        <dbReference type="SAM" id="SignalP"/>
    </source>
</evidence>
<dbReference type="FunCoup" id="A0A200PZF1">
    <property type="interactions" value="915"/>
</dbReference>
<name>A0A200PZF1_MACCD</name>
<keyword evidence="5" id="KW-0732">Signal</keyword>
<dbReference type="SUPFAM" id="SSF52266">
    <property type="entry name" value="SGNH hydrolase"/>
    <property type="match status" value="1"/>
</dbReference>
<gene>
    <name evidence="6" type="ORF">BVC80_1651g98</name>
</gene>
<dbReference type="Pfam" id="PF00657">
    <property type="entry name" value="Lipase_GDSL"/>
    <property type="match status" value="1"/>
</dbReference>
<dbReference type="Gene3D" id="3.40.50.1110">
    <property type="entry name" value="SGNH hydrolase"/>
    <property type="match status" value="1"/>
</dbReference>
<dbReference type="InterPro" id="IPR001087">
    <property type="entry name" value="GDSL"/>
</dbReference>
<feature type="compositionally biased region" description="Low complexity" evidence="4">
    <location>
        <begin position="33"/>
        <end position="42"/>
    </location>
</feature>
<protein>
    <submittedName>
        <fullName evidence="6">Lipase</fullName>
    </submittedName>
</protein>
<keyword evidence="2" id="KW-0378">Hydrolase</keyword>
<dbReference type="PANTHER" id="PTHR46020">
    <property type="entry name" value="OSJNBB0059K02.9 PROTEIN"/>
    <property type="match status" value="1"/>
</dbReference>
<dbReference type="Proteomes" id="UP000195402">
    <property type="component" value="Unassembled WGS sequence"/>
</dbReference>
<evidence type="ECO:0000256" key="1">
    <source>
        <dbReference type="ARBA" id="ARBA00008668"/>
    </source>
</evidence>
<dbReference type="EMBL" id="MVGT01003660">
    <property type="protein sequence ID" value="OVA03591.1"/>
    <property type="molecule type" value="Genomic_DNA"/>
</dbReference>
<evidence type="ECO:0000256" key="4">
    <source>
        <dbReference type="SAM" id="MobiDB-lite"/>
    </source>
</evidence>
<dbReference type="OrthoDB" id="1600564at2759"/>
<sequence length="330" mass="36270">MDEQNKQLVFSSVLLFIFFTALLTGAHVVEGSSSSSSSSSSSDQHHHHHHQNDDGRRDGSLKKLFVFGDSYADTGNNKISITRSWKFPYGVTFPGKPTGRFSDGRVFTDYIASFMGIRSPIPYRWRKIGKNLLQHGMNFAYGGTGVFDTLVPEPNMTTQIKFFDQLVVDGVYTKRDLDASIALVSVAGNDYSAYTARNGTVQGLPAFITTVVNQMSLNLKQIHGLGVKKIAVTALEPLGCLPDATAMSSYQKCNGTVNQAVGFHNLLLQQMVQKLNNETKGSPFVILDFYSAFMSVFKKQANHPATVGPETVVDFSANLIPSLYQIAIEF</sequence>
<feature type="signal peptide" evidence="5">
    <location>
        <begin position="1"/>
        <end position="31"/>
    </location>
</feature>